<evidence type="ECO:0000313" key="3">
    <source>
        <dbReference type="Proteomes" id="UP000306509"/>
    </source>
</evidence>
<feature type="transmembrane region" description="Helical" evidence="1">
    <location>
        <begin position="26"/>
        <end position="49"/>
    </location>
</feature>
<dbReference type="RefSeq" id="WP_138002195.1">
    <property type="nucleotide sequence ID" value="NZ_QGQD01000036.1"/>
</dbReference>
<dbReference type="EMBL" id="QGQD01000036">
    <property type="protein sequence ID" value="TLD01582.1"/>
    <property type="molecule type" value="Genomic_DNA"/>
</dbReference>
<sequence length="130" mass="14457">MEEKTNREILTALEVEKNCLKRQRTYLRFIAATLAFFLAAVILFIAVAAPRVKTIINKVETASGNLDEISRQLTDADIPSMIDKISRLADNSDLVVTQAAENMDKIDFDKLNKAITDLQAVISTLARVFG</sequence>
<evidence type="ECO:0000256" key="1">
    <source>
        <dbReference type="SAM" id="Phobius"/>
    </source>
</evidence>
<keyword evidence="1" id="KW-0812">Transmembrane</keyword>
<dbReference type="Proteomes" id="UP000306509">
    <property type="component" value="Unassembled WGS sequence"/>
</dbReference>
<comment type="caution">
    <text evidence="2">The sequence shown here is derived from an EMBL/GenBank/DDBJ whole genome shotgun (WGS) entry which is preliminary data.</text>
</comment>
<dbReference type="STRING" id="180332.GCA_000797495_04724"/>
<evidence type="ECO:0000313" key="2">
    <source>
        <dbReference type="EMBL" id="TLD01582.1"/>
    </source>
</evidence>
<name>A0A4U8Q9A8_9FIRM</name>
<keyword evidence="1" id="KW-0472">Membrane</keyword>
<keyword evidence="1" id="KW-1133">Transmembrane helix</keyword>
<keyword evidence="3" id="KW-1185">Reference proteome</keyword>
<gene>
    <name evidence="2" type="ORF">DSM106044_01563</name>
</gene>
<dbReference type="AlphaFoldDB" id="A0A4U8Q9A8"/>
<protein>
    <submittedName>
        <fullName evidence="2">Uncharacterized protein</fullName>
    </submittedName>
</protein>
<proteinExistence type="predicted"/>
<reference evidence="2 3" key="1">
    <citation type="journal article" date="2019" name="Anaerobe">
        <title>Detection of Robinsoniella peoriensis in multiple bone samples of a trauma patient.</title>
        <authorList>
            <person name="Schrottner P."/>
            <person name="Hartwich K."/>
            <person name="Bunk B."/>
            <person name="Schober I."/>
            <person name="Helbig S."/>
            <person name="Rudolph W.W."/>
            <person name="Gunzer F."/>
        </authorList>
    </citation>
    <scope>NUCLEOTIDE SEQUENCE [LARGE SCALE GENOMIC DNA]</scope>
    <source>
        <strain evidence="2 3">DSM 106044</strain>
    </source>
</reference>
<accession>A0A4U8Q9A8</accession>
<organism evidence="2 3">
    <name type="scientific">Robinsoniella peoriensis</name>
    <dbReference type="NCBI Taxonomy" id="180332"/>
    <lineage>
        <taxon>Bacteria</taxon>
        <taxon>Bacillati</taxon>
        <taxon>Bacillota</taxon>
        <taxon>Clostridia</taxon>
        <taxon>Lachnospirales</taxon>
        <taxon>Lachnospiraceae</taxon>
        <taxon>Robinsoniella</taxon>
    </lineage>
</organism>